<feature type="compositionally biased region" description="Basic and acidic residues" evidence="1">
    <location>
        <begin position="30"/>
        <end position="44"/>
    </location>
</feature>
<dbReference type="Proteomes" id="UP000299102">
    <property type="component" value="Unassembled WGS sequence"/>
</dbReference>
<keyword evidence="3" id="KW-1185">Reference proteome</keyword>
<dbReference type="AlphaFoldDB" id="A0A4C1ZTJ0"/>
<feature type="region of interest" description="Disordered" evidence="1">
    <location>
        <begin position="183"/>
        <end position="213"/>
    </location>
</feature>
<proteinExistence type="predicted"/>
<feature type="compositionally biased region" description="Basic and acidic residues" evidence="1">
    <location>
        <begin position="55"/>
        <end position="73"/>
    </location>
</feature>
<comment type="caution">
    <text evidence="2">The sequence shown here is derived from an EMBL/GenBank/DDBJ whole genome shotgun (WGS) entry which is preliminary data.</text>
</comment>
<feature type="compositionally biased region" description="Basic and acidic residues" evidence="1">
    <location>
        <begin position="200"/>
        <end position="213"/>
    </location>
</feature>
<gene>
    <name evidence="2" type="ORF">EVAR_84178_1</name>
</gene>
<evidence type="ECO:0000313" key="3">
    <source>
        <dbReference type="Proteomes" id="UP000299102"/>
    </source>
</evidence>
<feature type="compositionally biased region" description="Basic residues" evidence="1">
    <location>
        <begin position="45"/>
        <end position="54"/>
    </location>
</feature>
<dbReference type="EMBL" id="BGZK01002250">
    <property type="protein sequence ID" value="GBP92221.1"/>
    <property type="molecule type" value="Genomic_DNA"/>
</dbReference>
<sequence length="253" mass="28922">MYEDRGENLSFLHKYDPACSTTPIDSWGHPVKDPEEMSGSERLRKQIKLKRKNREAKEPRAARPKPTKADLGEVKPPVVMPVENPKDHMRNAFLEFAALTIAIQDVTQTMCKNILNIYKKGDIEQLKRKLEENEGTIYNNKSSQYILGDARQNMAAYNDTCGLVYLDEQATKITGKAKYETQKTINSGNDQRHKGSLGRKNPENDEKLSKENDQDYSETFTDWKHRKLHGSTEYLDVGKQRGSFKNLTIKGIA</sequence>
<protein>
    <submittedName>
        <fullName evidence="2">Uncharacterized protein</fullName>
    </submittedName>
</protein>
<reference evidence="2 3" key="1">
    <citation type="journal article" date="2019" name="Commun. Biol.">
        <title>The bagworm genome reveals a unique fibroin gene that provides high tensile strength.</title>
        <authorList>
            <person name="Kono N."/>
            <person name="Nakamura H."/>
            <person name="Ohtoshi R."/>
            <person name="Tomita M."/>
            <person name="Numata K."/>
            <person name="Arakawa K."/>
        </authorList>
    </citation>
    <scope>NUCLEOTIDE SEQUENCE [LARGE SCALE GENOMIC DNA]</scope>
</reference>
<feature type="region of interest" description="Disordered" evidence="1">
    <location>
        <begin position="18"/>
        <end position="73"/>
    </location>
</feature>
<evidence type="ECO:0000256" key="1">
    <source>
        <dbReference type="SAM" id="MobiDB-lite"/>
    </source>
</evidence>
<name>A0A4C1ZTJ0_EUMVA</name>
<accession>A0A4C1ZTJ0</accession>
<organism evidence="2 3">
    <name type="scientific">Eumeta variegata</name>
    <name type="common">Bagworm moth</name>
    <name type="synonym">Eumeta japonica</name>
    <dbReference type="NCBI Taxonomy" id="151549"/>
    <lineage>
        <taxon>Eukaryota</taxon>
        <taxon>Metazoa</taxon>
        <taxon>Ecdysozoa</taxon>
        <taxon>Arthropoda</taxon>
        <taxon>Hexapoda</taxon>
        <taxon>Insecta</taxon>
        <taxon>Pterygota</taxon>
        <taxon>Neoptera</taxon>
        <taxon>Endopterygota</taxon>
        <taxon>Lepidoptera</taxon>
        <taxon>Glossata</taxon>
        <taxon>Ditrysia</taxon>
        <taxon>Tineoidea</taxon>
        <taxon>Psychidae</taxon>
        <taxon>Oiketicinae</taxon>
        <taxon>Eumeta</taxon>
    </lineage>
</organism>
<evidence type="ECO:0000313" key="2">
    <source>
        <dbReference type="EMBL" id="GBP92221.1"/>
    </source>
</evidence>